<name>E2AJG1_CAMFO</name>
<organism evidence="2">
    <name type="scientific">Camponotus floridanus</name>
    <name type="common">Florida carpenter ant</name>
    <dbReference type="NCBI Taxonomy" id="104421"/>
    <lineage>
        <taxon>Eukaryota</taxon>
        <taxon>Metazoa</taxon>
        <taxon>Ecdysozoa</taxon>
        <taxon>Arthropoda</taxon>
        <taxon>Hexapoda</taxon>
        <taxon>Insecta</taxon>
        <taxon>Pterygota</taxon>
        <taxon>Neoptera</taxon>
        <taxon>Endopterygota</taxon>
        <taxon>Hymenoptera</taxon>
        <taxon>Apocrita</taxon>
        <taxon>Aculeata</taxon>
        <taxon>Formicoidea</taxon>
        <taxon>Formicidae</taxon>
        <taxon>Formicinae</taxon>
        <taxon>Camponotus</taxon>
    </lineage>
</organism>
<feature type="non-terminal residue" evidence="1">
    <location>
        <position position="1"/>
    </location>
</feature>
<dbReference type="InParanoid" id="E2AJG1"/>
<dbReference type="Proteomes" id="UP000000311">
    <property type="component" value="Unassembled WGS sequence"/>
</dbReference>
<evidence type="ECO:0000313" key="2">
    <source>
        <dbReference type="Proteomes" id="UP000000311"/>
    </source>
</evidence>
<evidence type="ECO:0000313" key="1">
    <source>
        <dbReference type="EMBL" id="EFN66428.1"/>
    </source>
</evidence>
<dbReference type="EMBL" id="GL439987">
    <property type="protein sequence ID" value="EFN66428.1"/>
    <property type="molecule type" value="Genomic_DNA"/>
</dbReference>
<accession>E2AJG1</accession>
<reference evidence="1 2" key="1">
    <citation type="journal article" date="2010" name="Science">
        <title>Genomic comparison of the ants Camponotus floridanus and Harpegnathos saltator.</title>
        <authorList>
            <person name="Bonasio R."/>
            <person name="Zhang G."/>
            <person name="Ye C."/>
            <person name="Mutti N.S."/>
            <person name="Fang X."/>
            <person name="Qin N."/>
            <person name="Donahue G."/>
            <person name="Yang P."/>
            <person name="Li Q."/>
            <person name="Li C."/>
            <person name="Zhang P."/>
            <person name="Huang Z."/>
            <person name="Berger S.L."/>
            <person name="Reinberg D."/>
            <person name="Wang J."/>
            <person name="Liebig J."/>
        </authorList>
    </citation>
    <scope>NUCLEOTIDE SEQUENCE [LARGE SCALE GENOMIC DNA]</scope>
    <source>
        <strain evidence="2">C129</strain>
    </source>
</reference>
<protein>
    <submittedName>
        <fullName evidence="1">Uncharacterized protein</fullName>
    </submittedName>
</protein>
<sequence>IFNEIPHFDCSINITCDIMHDLFEGVCRYDLAKIIQYFLTENFFTMEHLNERIKYFNHQSNFDKGNKMPLIK</sequence>
<feature type="non-terminal residue" evidence="1">
    <location>
        <position position="72"/>
    </location>
</feature>
<proteinExistence type="predicted"/>
<dbReference type="AlphaFoldDB" id="E2AJG1"/>
<keyword evidence="2" id="KW-1185">Reference proteome</keyword>
<gene>
    <name evidence="1" type="ORF">EAG_00049</name>
</gene>